<feature type="transmembrane region" description="Helical" evidence="1">
    <location>
        <begin position="7"/>
        <end position="28"/>
    </location>
</feature>
<organism evidence="2 3">
    <name type="scientific">Stappia indica</name>
    <dbReference type="NCBI Taxonomy" id="538381"/>
    <lineage>
        <taxon>Bacteria</taxon>
        <taxon>Pseudomonadati</taxon>
        <taxon>Pseudomonadota</taxon>
        <taxon>Alphaproteobacteria</taxon>
        <taxon>Hyphomicrobiales</taxon>
        <taxon>Stappiaceae</taxon>
        <taxon>Stappia</taxon>
    </lineage>
</organism>
<evidence type="ECO:0000313" key="3">
    <source>
        <dbReference type="Proteomes" id="UP000219331"/>
    </source>
</evidence>
<dbReference type="STRING" id="538381.GCA_001696535_03165"/>
<reference evidence="2 3" key="1">
    <citation type="submission" date="2017-08" db="EMBL/GenBank/DDBJ databases">
        <authorList>
            <person name="de Groot N.N."/>
        </authorList>
    </citation>
    <scope>NUCLEOTIDE SEQUENCE [LARGE SCALE GENOMIC DNA]</scope>
    <source>
        <strain evidence="2 3">USBA 352</strain>
    </source>
</reference>
<evidence type="ECO:0000313" key="2">
    <source>
        <dbReference type="EMBL" id="SOB96963.1"/>
    </source>
</evidence>
<proteinExistence type="predicted"/>
<sequence length="80" mass="8391">MRGWRTLALNLATGLAVIAAEMAGFLAGVDWAAALGPREALWLIVAVNLANIALRHLTRGPAGWCGRKGKCDEQHAGGGR</sequence>
<dbReference type="Proteomes" id="UP000219331">
    <property type="component" value="Unassembled WGS sequence"/>
</dbReference>
<gene>
    <name evidence="2" type="ORF">SAMN05421512_102356</name>
</gene>
<evidence type="ECO:0000256" key="1">
    <source>
        <dbReference type="SAM" id="Phobius"/>
    </source>
</evidence>
<keyword evidence="1" id="KW-1133">Transmembrane helix</keyword>
<accession>A0A285RRX7</accession>
<protein>
    <submittedName>
        <fullName evidence="2">Uncharacterized protein</fullName>
    </submittedName>
</protein>
<feature type="transmembrane region" description="Helical" evidence="1">
    <location>
        <begin position="40"/>
        <end position="58"/>
    </location>
</feature>
<dbReference type="RefSeq" id="WP_097174102.1">
    <property type="nucleotide sequence ID" value="NZ_JAJGNR010000006.1"/>
</dbReference>
<keyword evidence="1" id="KW-0472">Membrane</keyword>
<dbReference type="EMBL" id="OBML01000002">
    <property type="protein sequence ID" value="SOB96963.1"/>
    <property type="molecule type" value="Genomic_DNA"/>
</dbReference>
<keyword evidence="1" id="KW-0812">Transmembrane</keyword>
<dbReference type="AlphaFoldDB" id="A0A285RRX7"/>
<keyword evidence="3" id="KW-1185">Reference proteome</keyword>
<dbReference type="OrthoDB" id="7867385at2"/>
<name>A0A285RRX7_9HYPH</name>